<dbReference type="Proteomes" id="UP000259328">
    <property type="component" value="Chromosome"/>
</dbReference>
<gene>
    <name evidence="2" type="ORF">NCTC10124_00351</name>
</gene>
<reference evidence="3" key="1">
    <citation type="submission" date="2018-06" db="EMBL/GenBank/DDBJ databases">
        <authorList>
            <consortium name="Pathogen Informatics"/>
        </authorList>
    </citation>
    <scope>NUCLEOTIDE SEQUENCE [LARGE SCALE GENOMIC DNA]</scope>
    <source>
        <strain evidence="3">NCTC10124</strain>
    </source>
</reference>
<dbReference type="NCBIfam" id="NF045833">
    <property type="entry name" value="P80_membrane"/>
    <property type="match status" value="1"/>
</dbReference>
<keyword evidence="1" id="KW-1133">Transmembrane helix</keyword>
<name>A0A3B0P9B5_MYCSY</name>
<dbReference type="EMBL" id="LS991953">
    <property type="protein sequence ID" value="SYV92627.1"/>
    <property type="molecule type" value="Genomic_DNA"/>
</dbReference>
<organism evidence="2 3">
    <name type="scientific">Mycoplasmopsis synoviae</name>
    <name type="common">Mycoplasma synoviae</name>
    <dbReference type="NCBI Taxonomy" id="2109"/>
    <lineage>
        <taxon>Bacteria</taxon>
        <taxon>Bacillati</taxon>
        <taxon>Mycoplasmatota</taxon>
        <taxon>Mycoplasmoidales</taxon>
        <taxon>Metamycoplasmataceae</taxon>
        <taxon>Mycoplasmopsis</taxon>
    </lineage>
</organism>
<evidence type="ECO:0000313" key="3">
    <source>
        <dbReference type="Proteomes" id="UP000259328"/>
    </source>
</evidence>
<proteinExistence type="predicted"/>
<protein>
    <submittedName>
        <fullName evidence="2">Uncharacterized protein</fullName>
    </submittedName>
</protein>
<evidence type="ECO:0000256" key="1">
    <source>
        <dbReference type="SAM" id="Phobius"/>
    </source>
</evidence>
<keyword evidence="1" id="KW-0812">Transmembrane</keyword>
<sequence length="183" mass="20225">MAKRQKTFFERLSEKNEIHENKKIKKVSNSQATRKKAAIATLSLLSVGVILAIAVPLGVTTNSVTVISPVDDSSTAFTFKGPNSSDGSQKLTVGSVTKSVQGSDAQVNEEINDVTKKLVFYLYDQEYKASVEQQRVYNASLALGQSARNDIALSSLEEIKQKQTKVVEDLKRNYISVYGFQNW</sequence>
<feature type="non-terminal residue" evidence="2">
    <location>
        <position position="183"/>
    </location>
</feature>
<evidence type="ECO:0000313" key="2">
    <source>
        <dbReference type="EMBL" id="SYV92627.1"/>
    </source>
</evidence>
<dbReference type="AlphaFoldDB" id="A0A3B0P9B5"/>
<accession>A0A3B0P9B5</accession>
<feature type="transmembrane region" description="Helical" evidence="1">
    <location>
        <begin position="37"/>
        <end position="59"/>
    </location>
</feature>
<keyword evidence="1" id="KW-0472">Membrane</keyword>